<comment type="caution">
    <text evidence="1">The sequence shown here is derived from an EMBL/GenBank/DDBJ whole genome shotgun (WGS) entry which is preliminary data.</text>
</comment>
<reference evidence="1 2" key="1">
    <citation type="submission" date="2019-03" db="EMBL/GenBank/DDBJ databases">
        <title>Single cell metagenomics reveals metabolic interactions within the superorganism composed of flagellate Streblomastix strix and complex community of Bacteroidetes bacteria on its surface.</title>
        <authorList>
            <person name="Treitli S.C."/>
            <person name="Kolisko M."/>
            <person name="Husnik F."/>
            <person name="Keeling P."/>
            <person name="Hampl V."/>
        </authorList>
    </citation>
    <scope>NUCLEOTIDE SEQUENCE [LARGE SCALE GENOMIC DNA]</scope>
    <source>
        <strain evidence="1">ST1C</strain>
    </source>
</reference>
<gene>
    <name evidence="1" type="ORF">EZS28_047453</name>
</gene>
<sequence length="50" mass="5585">MNGFLAKAIQVQRLNTIEAQLESNAVASFKNDGEHHYSIKEIKPESQMPA</sequence>
<accession>A0A5J4TFV7</accession>
<proteinExistence type="predicted"/>
<evidence type="ECO:0000313" key="1">
    <source>
        <dbReference type="EMBL" id="KAA6357019.1"/>
    </source>
</evidence>
<name>A0A5J4TFV7_9EUKA</name>
<dbReference type="AlphaFoldDB" id="A0A5J4TFV7"/>
<protein>
    <submittedName>
        <fullName evidence="1">Uncharacterized protein</fullName>
    </submittedName>
</protein>
<evidence type="ECO:0000313" key="2">
    <source>
        <dbReference type="Proteomes" id="UP000324800"/>
    </source>
</evidence>
<dbReference type="Proteomes" id="UP000324800">
    <property type="component" value="Unassembled WGS sequence"/>
</dbReference>
<feature type="non-terminal residue" evidence="1">
    <location>
        <position position="50"/>
    </location>
</feature>
<organism evidence="1 2">
    <name type="scientific">Streblomastix strix</name>
    <dbReference type="NCBI Taxonomy" id="222440"/>
    <lineage>
        <taxon>Eukaryota</taxon>
        <taxon>Metamonada</taxon>
        <taxon>Preaxostyla</taxon>
        <taxon>Oxymonadida</taxon>
        <taxon>Streblomastigidae</taxon>
        <taxon>Streblomastix</taxon>
    </lineage>
</organism>
<dbReference type="EMBL" id="SNRW01032031">
    <property type="protein sequence ID" value="KAA6357019.1"/>
    <property type="molecule type" value="Genomic_DNA"/>
</dbReference>